<comment type="caution">
    <text evidence="9">The sequence shown here is derived from an EMBL/GenBank/DDBJ whole genome shotgun (WGS) entry which is preliminary data.</text>
</comment>
<dbReference type="GO" id="GO:0005524">
    <property type="term" value="F:ATP binding"/>
    <property type="evidence" value="ECO:0007669"/>
    <property type="project" value="UniProtKB-KW"/>
</dbReference>
<dbReference type="CDD" id="cd14099">
    <property type="entry name" value="STKc_PLK"/>
    <property type="match status" value="1"/>
</dbReference>
<dbReference type="SMART" id="SM00220">
    <property type="entry name" value="S_TKc"/>
    <property type="match status" value="1"/>
</dbReference>
<evidence type="ECO:0000256" key="1">
    <source>
        <dbReference type="ARBA" id="ARBA00022527"/>
    </source>
</evidence>
<evidence type="ECO:0000256" key="4">
    <source>
        <dbReference type="ARBA" id="ARBA00022741"/>
    </source>
</evidence>
<dbReference type="GO" id="GO:0005634">
    <property type="term" value="C:nucleus"/>
    <property type="evidence" value="ECO:0007669"/>
    <property type="project" value="TreeGrafter"/>
</dbReference>
<accession>A0A8S1JXP4</accession>
<evidence type="ECO:0000256" key="3">
    <source>
        <dbReference type="ARBA" id="ARBA00022737"/>
    </source>
</evidence>
<evidence type="ECO:0000256" key="6">
    <source>
        <dbReference type="ARBA" id="ARBA00022840"/>
    </source>
</evidence>
<dbReference type="PANTHER" id="PTHR24345">
    <property type="entry name" value="SERINE/THREONINE-PROTEIN KINASE PLK"/>
    <property type="match status" value="1"/>
</dbReference>
<evidence type="ECO:0000259" key="8">
    <source>
        <dbReference type="PROSITE" id="PS50078"/>
    </source>
</evidence>
<dbReference type="AlphaFoldDB" id="A0A8S1JXP4"/>
<dbReference type="Pfam" id="PF00069">
    <property type="entry name" value="Pkinase"/>
    <property type="match status" value="1"/>
</dbReference>
<evidence type="ECO:0000313" key="10">
    <source>
        <dbReference type="Proteomes" id="UP000692954"/>
    </source>
</evidence>
<dbReference type="Proteomes" id="UP000692954">
    <property type="component" value="Unassembled WGS sequence"/>
</dbReference>
<dbReference type="Pfam" id="PF00659">
    <property type="entry name" value="POLO_box"/>
    <property type="match status" value="2"/>
</dbReference>
<evidence type="ECO:0008006" key="11">
    <source>
        <dbReference type="Google" id="ProtNLM"/>
    </source>
</evidence>
<dbReference type="FunFam" id="1.10.510.10:FF:001048">
    <property type="entry name" value="Serine/threonine-protein kinase PLK"/>
    <property type="match status" value="1"/>
</dbReference>
<dbReference type="PROSITE" id="PS50078">
    <property type="entry name" value="POLO_BOX"/>
    <property type="match status" value="2"/>
</dbReference>
<dbReference type="PROSITE" id="PS00108">
    <property type="entry name" value="PROTEIN_KINASE_ST"/>
    <property type="match status" value="1"/>
</dbReference>
<dbReference type="GO" id="GO:0004674">
    <property type="term" value="F:protein serine/threonine kinase activity"/>
    <property type="evidence" value="ECO:0007669"/>
    <property type="project" value="UniProtKB-KW"/>
</dbReference>
<evidence type="ECO:0000313" key="9">
    <source>
        <dbReference type="EMBL" id="CAD8046965.1"/>
    </source>
</evidence>
<organism evidence="9 10">
    <name type="scientific">Paramecium sonneborni</name>
    <dbReference type="NCBI Taxonomy" id="65129"/>
    <lineage>
        <taxon>Eukaryota</taxon>
        <taxon>Sar</taxon>
        <taxon>Alveolata</taxon>
        <taxon>Ciliophora</taxon>
        <taxon>Intramacronucleata</taxon>
        <taxon>Oligohymenophorea</taxon>
        <taxon>Peniculida</taxon>
        <taxon>Parameciidae</taxon>
        <taxon>Paramecium</taxon>
    </lineage>
</organism>
<feature type="domain" description="POLO box" evidence="8">
    <location>
        <begin position="442"/>
        <end position="522"/>
    </location>
</feature>
<dbReference type="InterPro" id="IPR000719">
    <property type="entry name" value="Prot_kinase_dom"/>
</dbReference>
<keyword evidence="5" id="KW-0418">Kinase</keyword>
<sequence length="571" mass="66703">MDIVEEICKDKTVRQYVKGKFLGKGGFAKCYEFQHAEQSYASKIISKASLTRSRARQKLMSEIKIHRSLQHQNIVGFHRYFEDDENVYILLELCTNQTMNELLKRRKRLTELEVQCYLMQILIALQYLHKHKVIHRDLKLGNLFLSDKMEVKLGDFGLATLIEFEGERKRTVCGTPNYIAPEILESKNGHSFEVDIWSFGVIAYTLLIGKPPFETTDVKTTYRRIKMNAYQFPESSIISNSARQLISKILVTEPSKRLTLQEIQDHEFFHGLIPQLLPLSTLACPPSSQYMRQYQKQQSTSIPKFENTEKRPLDLKQRPQYASMDRIPLRPNIDNCLNQNYVIQEPQIYVKKWVDYSSKYGLGYVFNNLQCGVFFNDCSKMLMLNDDKFIYFDRNGQEKEGTLREQSPDMQKKSTLMIHFKGYLIENEIVSETDQQFWQQIYVKKWMKAKHAIIFRLSDKTVQVIFNDNSQIILTQQLKVVTYIDKELVKSTFMLNTALESENNQMVKRLKYTKEILSQMLSGTNNNNGISSQIDVQQPKPLQERANTLTSLNQQNIYSSTSRLKNSLHNK</sequence>
<evidence type="ECO:0000259" key="7">
    <source>
        <dbReference type="PROSITE" id="PS50011"/>
    </source>
</evidence>
<reference evidence="9" key="1">
    <citation type="submission" date="2021-01" db="EMBL/GenBank/DDBJ databases">
        <authorList>
            <consortium name="Genoscope - CEA"/>
            <person name="William W."/>
        </authorList>
    </citation>
    <scope>NUCLEOTIDE SEQUENCE</scope>
</reference>
<protein>
    <recommendedName>
        <fullName evidence="11">Serine/threonine-protein kinase PLK</fullName>
    </recommendedName>
</protein>
<dbReference type="PROSITE" id="PS50011">
    <property type="entry name" value="PROTEIN_KINASE_DOM"/>
    <property type="match status" value="1"/>
</dbReference>
<dbReference type="FunFam" id="3.30.1120.30:FF:000013">
    <property type="entry name" value="Serine/threonine-protein kinase PLK"/>
    <property type="match status" value="1"/>
</dbReference>
<dbReference type="EMBL" id="CAJJDN010000002">
    <property type="protein sequence ID" value="CAD8046965.1"/>
    <property type="molecule type" value="Genomic_DNA"/>
</dbReference>
<gene>
    <name evidence="9" type="ORF">PSON_ATCC_30995.1.T0020155</name>
</gene>
<dbReference type="OrthoDB" id="408964at2759"/>
<keyword evidence="6" id="KW-0067">ATP-binding</keyword>
<dbReference type="CDD" id="cd13117">
    <property type="entry name" value="POLO_box_2"/>
    <property type="match status" value="1"/>
</dbReference>
<dbReference type="InterPro" id="IPR000959">
    <property type="entry name" value="POLO_box_dom"/>
</dbReference>
<dbReference type="CDD" id="cd13118">
    <property type="entry name" value="POLO_box_1"/>
    <property type="match status" value="1"/>
</dbReference>
<keyword evidence="4" id="KW-0547">Nucleotide-binding</keyword>
<name>A0A8S1JXP4_9CILI</name>
<evidence type="ECO:0000256" key="5">
    <source>
        <dbReference type="ARBA" id="ARBA00022777"/>
    </source>
</evidence>
<evidence type="ECO:0000256" key="2">
    <source>
        <dbReference type="ARBA" id="ARBA00022679"/>
    </source>
</evidence>
<keyword evidence="1" id="KW-0723">Serine/threonine-protein kinase</keyword>
<dbReference type="FunFam" id="3.30.200.20:FF:000091">
    <property type="entry name" value="Serine/threonine-protein kinase PLK"/>
    <property type="match status" value="1"/>
</dbReference>
<keyword evidence="10" id="KW-1185">Reference proteome</keyword>
<keyword evidence="2" id="KW-0808">Transferase</keyword>
<dbReference type="InterPro" id="IPR033695">
    <property type="entry name" value="POLO_box_2"/>
</dbReference>
<dbReference type="InterPro" id="IPR033701">
    <property type="entry name" value="POLO_box_1"/>
</dbReference>
<feature type="domain" description="POLO box" evidence="8">
    <location>
        <begin position="349"/>
        <end position="426"/>
    </location>
</feature>
<feature type="domain" description="Protein kinase" evidence="7">
    <location>
        <begin position="16"/>
        <end position="269"/>
    </location>
</feature>
<dbReference type="InterPro" id="IPR008271">
    <property type="entry name" value="Ser/Thr_kinase_AS"/>
</dbReference>
<dbReference type="PANTHER" id="PTHR24345:SF0">
    <property type="entry name" value="CELL CYCLE SERINE_THREONINE-PROTEIN KINASE CDC5_MSD2"/>
    <property type="match status" value="1"/>
</dbReference>
<keyword evidence="3" id="KW-0677">Repeat</keyword>
<proteinExistence type="predicted"/>